<evidence type="ECO:0000256" key="3">
    <source>
        <dbReference type="ARBA" id="ARBA00023163"/>
    </source>
</evidence>
<dbReference type="GO" id="GO:0003700">
    <property type="term" value="F:DNA-binding transcription factor activity"/>
    <property type="evidence" value="ECO:0007669"/>
    <property type="project" value="TreeGrafter"/>
</dbReference>
<dbReference type="Pfam" id="PF09339">
    <property type="entry name" value="HTH_IclR"/>
    <property type="match status" value="1"/>
</dbReference>
<feature type="domain" description="HTH iclR-type" evidence="4">
    <location>
        <begin position="10"/>
        <end position="72"/>
    </location>
</feature>
<dbReference type="InterPro" id="IPR005471">
    <property type="entry name" value="Tscrpt_reg_IclR_N"/>
</dbReference>
<evidence type="ECO:0000259" key="5">
    <source>
        <dbReference type="PROSITE" id="PS51078"/>
    </source>
</evidence>
<dbReference type="Gene3D" id="3.30.450.40">
    <property type="match status" value="1"/>
</dbReference>
<feature type="domain" description="IclR-ED" evidence="5">
    <location>
        <begin position="73"/>
        <end position="257"/>
    </location>
</feature>
<dbReference type="PROSITE" id="PS51077">
    <property type="entry name" value="HTH_ICLR"/>
    <property type="match status" value="1"/>
</dbReference>
<dbReference type="InterPro" id="IPR014757">
    <property type="entry name" value="Tscrpt_reg_IclR_C"/>
</dbReference>
<evidence type="ECO:0000256" key="1">
    <source>
        <dbReference type="ARBA" id="ARBA00023015"/>
    </source>
</evidence>
<dbReference type="AlphaFoldDB" id="A0A644XPR2"/>
<keyword evidence="3" id="KW-0804">Transcription</keyword>
<sequence length="263" mass="29406">MPIDTDKYNIKTVARCFQILDYASEQSGPISIQDVCAALDTNSNMAFRLLASLQNSGYMTKDPYTGLYAISLKTLKLSRSALQSQEIRKVTMPYLELLWNQFPKANVNMAVFYNGEVLMLDRIDTQSTPRTYFTPGRQLPFHCSALGKVLTCELPEAELDKIIHDKGLNRYTEKTITDPKALKEELAKVRKEGVARDRNEFIEGDNCSAVPVRGRDGRIIAGISVSALTSNMAVEEIEAAIPRLKDTASKISYMMGYTTQPVM</sequence>
<dbReference type="SUPFAM" id="SSF55781">
    <property type="entry name" value="GAF domain-like"/>
    <property type="match status" value="1"/>
</dbReference>
<comment type="caution">
    <text evidence="6">The sequence shown here is derived from an EMBL/GenBank/DDBJ whole genome shotgun (WGS) entry which is preliminary data.</text>
</comment>
<reference evidence="6" key="1">
    <citation type="submission" date="2019-08" db="EMBL/GenBank/DDBJ databases">
        <authorList>
            <person name="Kucharzyk K."/>
            <person name="Murdoch R.W."/>
            <person name="Higgins S."/>
            <person name="Loffler F."/>
        </authorList>
    </citation>
    <scope>NUCLEOTIDE SEQUENCE</scope>
</reference>
<dbReference type="EMBL" id="VSSQ01002548">
    <property type="protein sequence ID" value="MPM16084.1"/>
    <property type="molecule type" value="Genomic_DNA"/>
</dbReference>
<keyword evidence="1" id="KW-0805">Transcription regulation</keyword>
<dbReference type="PANTHER" id="PTHR30136">
    <property type="entry name" value="HELIX-TURN-HELIX TRANSCRIPTIONAL REGULATOR, ICLR FAMILY"/>
    <property type="match status" value="1"/>
</dbReference>
<dbReference type="PANTHER" id="PTHR30136:SF24">
    <property type="entry name" value="HTH-TYPE TRANSCRIPTIONAL REPRESSOR ALLR"/>
    <property type="match status" value="1"/>
</dbReference>
<evidence type="ECO:0000259" key="4">
    <source>
        <dbReference type="PROSITE" id="PS51077"/>
    </source>
</evidence>
<organism evidence="6">
    <name type="scientific">bioreactor metagenome</name>
    <dbReference type="NCBI Taxonomy" id="1076179"/>
    <lineage>
        <taxon>unclassified sequences</taxon>
        <taxon>metagenomes</taxon>
        <taxon>ecological metagenomes</taxon>
    </lineage>
</organism>
<dbReference type="SUPFAM" id="SSF46785">
    <property type="entry name" value="Winged helix' DNA-binding domain"/>
    <property type="match status" value="1"/>
</dbReference>
<dbReference type="SMART" id="SM00346">
    <property type="entry name" value="HTH_ICLR"/>
    <property type="match status" value="1"/>
</dbReference>
<proteinExistence type="predicted"/>
<protein>
    <submittedName>
        <fullName evidence="6">Transcriptional regulator KdgR</fullName>
    </submittedName>
</protein>
<dbReference type="InterPro" id="IPR029016">
    <property type="entry name" value="GAF-like_dom_sf"/>
</dbReference>
<dbReference type="GO" id="GO:0045892">
    <property type="term" value="P:negative regulation of DNA-templated transcription"/>
    <property type="evidence" value="ECO:0007669"/>
    <property type="project" value="TreeGrafter"/>
</dbReference>
<dbReference type="Gene3D" id="1.10.10.10">
    <property type="entry name" value="Winged helix-like DNA-binding domain superfamily/Winged helix DNA-binding domain"/>
    <property type="match status" value="1"/>
</dbReference>
<name>A0A644XPR2_9ZZZZ</name>
<dbReference type="PROSITE" id="PS51078">
    <property type="entry name" value="ICLR_ED"/>
    <property type="match status" value="1"/>
</dbReference>
<dbReference type="Pfam" id="PF01614">
    <property type="entry name" value="IclR_C"/>
    <property type="match status" value="1"/>
</dbReference>
<evidence type="ECO:0000256" key="2">
    <source>
        <dbReference type="ARBA" id="ARBA00023125"/>
    </source>
</evidence>
<keyword evidence="2" id="KW-0238">DNA-binding</keyword>
<dbReference type="InterPro" id="IPR050707">
    <property type="entry name" value="HTH_MetabolicPath_Reg"/>
</dbReference>
<dbReference type="GO" id="GO:0003677">
    <property type="term" value="F:DNA binding"/>
    <property type="evidence" value="ECO:0007669"/>
    <property type="project" value="UniProtKB-KW"/>
</dbReference>
<dbReference type="InterPro" id="IPR036390">
    <property type="entry name" value="WH_DNA-bd_sf"/>
</dbReference>
<accession>A0A644XPR2</accession>
<gene>
    <name evidence="6" type="primary">kdgR_13</name>
    <name evidence="6" type="ORF">SDC9_62458</name>
</gene>
<evidence type="ECO:0000313" key="6">
    <source>
        <dbReference type="EMBL" id="MPM16084.1"/>
    </source>
</evidence>
<dbReference type="InterPro" id="IPR036388">
    <property type="entry name" value="WH-like_DNA-bd_sf"/>
</dbReference>